<keyword evidence="5" id="KW-0460">Magnesium</keyword>
<name>A0A7J6MAX5_PEROL</name>
<feature type="region of interest" description="Disordered" evidence="8">
    <location>
        <begin position="48"/>
        <end position="67"/>
    </location>
</feature>
<dbReference type="Proteomes" id="UP000570595">
    <property type="component" value="Unassembled WGS sequence"/>
</dbReference>
<evidence type="ECO:0000256" key="4">
    <source>
        <dbReference type="ARBA" id="ARBA00022692"/>
    </source>
</evidence>
<comment type="subcellular location">
    <subcellularLocation>
        <location evidence="1">Membrane</location>
        <topology evidence="1">Multi-pass membrane protein</topology>
    </subcellularLocation>
</comment>
<feature type="region of interest" description="Disordered" evidence="8">
    <location>
        <begin position="80"/>
        <end position="122"/>
    </location>
</feature>
<evidence type="ECO:0000256" key="2">
    <source>
        <dbReference type="ARBA" id="ARBA00009749"/>
    </source>
</evidence>
<reference evidence="11 12" key="1">
    <citation type="submission" date="2020-04" db="EMBL/GenBank/DDBJ databases">
        <title>Perkinsus olseni comparative genomics.</title>
        <authorList>
            <person name="Bogema D.R."/>
        </authorList>
    </citation>
    <scope>NUCLEOTIDE SEQUENCE [LARGE SCALE GENOMIC DNA]</scope>
    <source>
        <strain evidence="11">ATCC PRA-179</strain>
    </source>
</reference>
<dbReference type="EMBL" id="JABAHT010000038">
    <property type="protein sequence ID" value="KAF4668340.1"/>
    <property type="molecule type" value="Genomic_DNA"/>
</dbReference>
<feature type="region of interest" description="Disordered" evidence="8">
    <location>
        <begin position="1"/>
        <end position="28"/>
    </location>
</feature>
<protein>
    <recommendedName>
        <fullName evidence="10">SLC41A/MgtE integral membrane domain-containing protein</fullName>
    </recommendedName>
</protein>
<dbReference type="GO" id="GO:0016020">
    <property type="term" value="C:membrane"/>
    <property type="evidence" value="ECO:0007669"/>
    <property type="project" value="UniProtKB-SubCell"/>
</dbReference>
<evidence type="ECO:0000313" key="11">
    <source>
        <dbReference type="EMBL" id="KAF4668340.1"/>
    </source>
</evidence>
<keyword evidence="6 9" id="KW-1133">Transmembrane helix</keyword>
<keyword evidence="7 9" id="KW-0472">Membrane</keyword>
<feature type="region of interest" description="Disordered" evidence="8">
    <location>
        <begin position="397"/>
        <end position="466"/>
    </location>
</feature>
<feature type="compositionally biased region" description="Basic and acidic residues" evidence="8">
    <location>
        <begin position="8"/>
        <end position="17"/>
    </location>
</feature>
<dbReference type="AlphaFoldDB" id="A0A7J6MAX5"/>
<keyword evidence="3" id="KW-0813">Transport</keyword>
<comment type="caution">
    <text evidence="11">The sequence shown here is derived from an EMBL/GenBank/DDBJ whole genome shotgun (WGS) entry which is preliminary data.</text>
</comment>
<proteinExistence type="inferred from homology"/>
<evidence type="ECO:0000256" key="7">
    <source>
        <dbReference type="ARBA" id="ARBA00023136"/>
    </source>
</evidence>
<evidence type="ECO:0000313" key="12">
    <source>
        <dbReference type="Proteomes" id="UP000570595"/>
    </source>
</evidence>
<keyword evidence="4 9" id="KW-0812">Transmembrane</keyword>
<gene>
    <name evidence="11" type="ORF">FOZ61_006579</name>
</gene>
<evidence type="ECO:0000256" key="9">
    <source>
        <dbReference type="SAM" id="Phobius"/>
    </source>
</evidence>
<feature type="compositionally biased region" description="Pro residues" evidence="8">
    <location>
        <begin position="448"/>
        <end position="457"/>
    </location>
</feature>
<accession>A0A7J6MAX5</accession>
<evidence type="ECO:0000256" key="3">
    <source>
        <dbReference type="ARBA" id="ARBA00022448"/>
    </source>
</evidence>
<dbReference type="Pfam" id="PF01769">
    <property type="entry name" value="MgtE"/>
    <property type="match status" value="1"/>
</dbReference>
<dbReference type="InterPro" id="IPR036739">
    <property type="entry name" value="SLC41_membr_dom_sf"/>
</dbReference>
<dbReference type="OrthoDB" id="465162at2759"/>
<dbReference type="SUPFAM" id="SSF161093">
    <property type="entry name" value="MgtE membrane domain-like"/>
    <property type="match status" value="1"/>
</dbReference>
<feature type="compositionally biased region" description="Pro residues" evidence="8">
    <location>
        <begin position="104"/>
        <end position="116"/>
    </location>
</feature>
<feature type="domain" description="SLC41A/MgtE integral membrane" evidence="10">
    <location>
        <begin position="783"/>
        <end position="915"/>
    </location>
</feature>
<feature type="transmembrane region" description="Helical" evidence="9">
    <location>
        <begin position="858"/>
        <end position="884"/>
    </location>
</feature>
<dbReference type="GO" id="GO:0008324">
    <property type="term" value="F:monoatomic cation transmembrane transporter activity"/>
    <property type="evidence" value="ECO:0007669"/>
    <property type="project" value="InterPro"/>
</dbReference>
<feature type="transmembrane region" description="Helical" evidence="9">
    <location>
        <begin position="825"/>
        <end position="846"/>
    </location>
</feature>
<feature type="compositionally biased region" description="Polar residues" evidence="8">
    <location>
        <begin position="400"/>
        <end position="413"/>
    </location>
</feature>
<sequence length="923" mass="100405">MQNSDEAADQRTAHTPEDASDGSIIEDEVSVACLPHDVMLREANEERLPKLLSEDSPVFDPTRPPVNRIPLSICKGLTFVETPTASSEKEEQEDDPAPQATTGLPPPTRASPPTSPTPSEIVRKSALRQVAEEFVPSQVPSTQRFWDAQQRYNIIGTPIVRERPVGDEEKGKDHKELKQEYEQEKALKRLARDPLKAFPDKNGNELYGLSPLPQPFALPEVMTIKPSYYQLQPPPAPPSPPSCFNTYRMETPPAMLLSSPFLPSGGHPPPGGSGFSMPPGINPLRHARHAPLPHFSQGPRLPPVAEDFRPQWDMTGMTPDQVAAASARRAMTQYQHHHHPMAPPPMDPHLGHHHHYPHMRPPYPQHVPQGGMPMGPLGYPQRGPLPPMPTNWAAVPHSRPLNSNAPPFVQTSRFHPFPPQNGYHGDPPLPPGGPLPPPPIPHVAAQPQPAPPLPNPGPVKRQEAEPDGGIGILWEDRQRTPPSPPGRLIYLDITGRERIDEEKKKDNGDKATEESHTPDRRGFFCPLREHLAARRLPSLAGPRPSTRDGVESMGRLPKTASPLWQSVKLLGVRTSNTPLDEALIAPLEPLMPTEMFDENKEGSELFSSAGFDKSGYSLPYGNAIIMCAVYASPSSITSSSSGPIVVRPITDITQGPTAAAASRAAFSPACGVGRSISDHTPPAAVAELPGAASVQEIPSNADGGVAVTVDDDDPEVPPDEEAFPVLPYQKASFLRKNWMRFPPLLITLLLELIPSLLYTEGSGALTNLIGEDRADLFMGLRAVVTAVAGNFSLQNSSNMSRWLAMGIVTRGTWRREIWGEIKANLLTSLILSLVMMLTTGLGLCPWKLHDHISGENMWFGFVISLVLFLTANIGGLVGMLSPLLLQFVLKLDPAACAGPGETCFQDIVGSLIVVFVAQLLFMI</sequence>
<feature type="compositionally biased region" description="Pro residues" evidence="8">
    <location>
        <begin position="427"/>
        <end position="441"/>
    </location>
</feature>
<organism evidence="11 12">
    <name type="scientific">Perkinsus olseni</name>
    <name type="common">Perkinsus atlanticus</name>
    <dbReference type="NCBI Taxonomy" id="32597"/>
    <lineage>
        <taxon>Eukaryota</taxon>
        <taxon>Sar</taxon>
        <taxon>Alveolata</taxon>
        <taxon>Perkinsozoa</taxon>
        <taxon>Perkinsea</taxon>
        <taxon>Perkinsida</taxon>
        <taxon>Perkinsidae</taxon>
        <taxon>Perkinsus</taxon>
    </lineage>
</organism>
<evidence type="ECO:0000256" key="8">
    <source>
        <dbReference type="SAM" id="MobiDB-lite"/>
    </source>
</evidence>
<comment type="similarity">
    <text evidence="2">Belongs to the SLC41A transporter family.</text>
</comment>
<evidence type="ECO:0000256" key="6">
    <source>
        <dbReference type="ARBA" id="ARBA00022989"/>
    </source>
</evidence>
<dbReference type="Gene3D" id="1.10.357.20">
    <property type="entry name" value="SLC41 divalent cation transporters, integral membrane domain"/>
    <property type="match status" value="1"/>
</dbReference>
<feature type="compositionally biased region" description="Acidic residues" evidence="8">
    <location>
        <begin position="18"/>
        <end position="28"/>
    </location>
</feature>
<evidence type="ECO:0000259" key="10">
    <source>
        <dbReference type="Pfam" id="PF01769"/>
    </source>
</evidence>
<dbReference type="InterPro" id="IPR006667">
    <property type="entry name" value="SLC41_membr_dom"/>
</dbReference>
<evidence type="ECO:0000256" key="5">
    <source>
        <dbReference type="ARBA" id="ARBA00022842"/>
    </source>
</evidence>
<evidence type="ECO:0000256" key="1">
    <source>
        <dbReference type="ARBA" id="ARBA00004141"/>
    </source>
</evidence>
<feature type="region of interest" description="Disordered" evidence="8">
    <location>
        <begin position="499"/>
        <end position="522"/>
    </location>
</feature>